<feature type="transmembrane region" description="Helical" evidence="8">
    <location>
        <begin position="23"/>
        <end position="46"/>
    </location>
</feature>
<feature type="domain" description="Major facilitator superfamily (MFS) profile" evidence="9">
    <location>
        <begin position="24"/>
        <end position="502"/>
    </location>
</feature>
<dbReference type="Proteomes" id="UP000076512">
    <property type="component" value="Unassembled WGS sequence"/>
</dbReference>
<dbReference type="OrthoDB" id="7375466at2"/>
<evidence type="ECO:0000256" key="4">
    <source>
        <dbReference type="ARBA" id="ARBA00022475"/>
    </source>
</evidence>
<name>A0A164P7W0_9NOCA</name>
<keyword evidence="5 8" id="KW-0812">Transmembrane</keyword>
<dbReference type="GO" id="GO:0022857">
    <property type="term" value="F:transmembrane transporter activity"/>
    <property type="evidence" value="ECO:0007669"/>
    <property type="project" value="InterPro"/>
</dbReference>
<dbReference type="EMBL" id="LWGR01000003">
    <property type="protein sequence ID" value="KZM75236.1"/>
    <property type="molecule type" value="Genomic_DNA"/>
</dbReference>
<feature type="transmembrane region" description="Helical" evidence="8">
    <location>
        <begin position="405"/>
        <end position="428"/>
    </location>
</feature>
<reference evidence="10 11" key="1">
    <citation type="submission" date="2016-04" db="EMBL/GenBank/DDBJ databases">
        <authorList>
            <person name="Evans L.H."/>
            <person name="Alamgir A."/>
            <person name="Owens N."/>
            <person name="Weber N.D."/>
            <person name="Virtaneva K."/>
            <person name="Barbian K."/>
            <person name="Babar A."/>
            <person name="Rosenke K."/>
        </authorList>
    </citation>
    <scope>NUCLEOTIDE SEQUENCE [LARGE SCALE GENOMIC DNA]</scope>
    <source>
        <strain evidence="10 11">IFM 0406</strain>
    </source>
</reference>
<feature type="transmembrane region" description="Helical" evidence="8">
    <location>
        <begin position="372"/>
        <end position="393"/>
    </location>
</feature>
<keyword evidence="6 8" id="KW-1133">Transmembrane helix</keyword>
<dbReference type="FunFam" id="1.20.1720.10:FF:000004">
    <property type="entry name" value="EmrB/QacA family drug resistance transporter"/>
    <property type="match status" value="1"/>
</dbReference>
<dbReference type="InterPro" id="IPR036390">
    <property type="entry name" value="WH_DNA-bd_sf"/>
</dbReference>
<evidence type="ECO:0000256" key="7">
    <source>
        <dbReference type="ARBA" id="ARBA00023136"/>
    </source>
</evidence>
<evidence type="ECO:0000256" key="8">
    <source>
        <dbReference type="SAM" id="Phobius"/>
    </source>
</evidence>
<dbReference type="PRINTS" id="PR01036">
    <property type="entry name" value="TCRTETB"/>
</dbReference>
<dbReference type="PANTHER" id="PTHR23501:SF197">
    <property type="entry name" value="COMD"/>
    <property type="match status" value="1"/>
</dbReference>
<dbReference type="Gene3D" id="1.20.1720.10">
    <property type="entry name" value="Multidrug resistance protein D"/>
    <property type="match status" value="1"/>
</dbReference>
<feature type="transmembrane region" description="Helical" evidence="8">
    <location>
        <begin position="89"/>
        <end position="108"/>
    </location>
</feature>
<evidence type="ECO:0000256" key="1">
    <source>
        <dbReference type="ARBA" id="ARBA00004651"/>
    </source>
</evidence>
<protein>
    <submittedName>
        <fullName evidence="10">MFS transporter</fullName>
    </submittedName>
</protein>
<dbReference type="CDD" id="cd17502">
    <property type="entry name" value="MFS_Azr1_MDR_like"/>
    <property type="match status" value="1"/>
</dbReference>
<dbReference type="NCBIfam" id="TIGR00711">
    <property type="entry name" value="efflux_EmrB"/>
    <property type="match status" value="1"/>
</dbReference>
<evidence type="ECO:0000256" key="3">
    <source>
        <dbReference type="ARBA" id="ARBA00022448"/>
    </source>
</evidence>
<dbReference type="RefSeq" id="WP_067582234.1">
    <property type="nucleotide sequence ID" value="NZ_JABMCZ010000001.1"/>
</dbReference>
<dbReference type="Pfam" id="PF07690">
    <property type="entry name" value="MFS_1"/>
    <property type="match status" value="1"/>
</dbReference>
<evidence type="ECO:0000256" key="5">
    <source>
        <dbReference type="ARBA" id="ARBA00022692"/>
    </source>
</evidence>
<dbReference type="PROSITE" id="PS50850">
    <property type="entry name" value="MFS"/>
    <property type="match status" value="1"/>
</dbReference>
<proteinExistence type="inferred from homology"/>
<dbReference type="InterPro" id="IPR036259">
    <property type="entry name" value="MFS_trans_sf"/>
</dbReference>
<keyword evidence="7 8" id="KW-0472">Membrane</keyword>
<gene>
    <name evidence="10" type="ORF">AWN90_17640</name>
</gene>
<feature type="transmembrane region" description="Helical" evidence="8">
    <location>
        <begin position="343"/>
        <end position="360"/>
    </location>
</feature>
<keyword evidence="11" id="KW-1185">Reference proteome</keyword>
<accession>A0A164P7W0</accession>
<feature type="transmembrane region" description="Helical" evidence="8">
    <location>
        <begin position="147"/>
        <end position="168"/>
    </location>
</feature>
<feature type="transmembrane region" description="Helical" evidence="8">
    <location>
        <begin position="207"/>
        <end position="229"/>
    </location>
</feature>
<dbReference type="PANTHER" id="PTHR23501">
    <property type="entry name" value="MAJOR FACILITATOR SUPERFAMILY"/>
    <property type="match status" value="1"/>
</dbReference>
<feature type="transmembrane region" description="Helical" evidence="8">
    <location>
        <begin position="276"/>
        <end position="298"/>
    </location>
</feature>
<evidence type="ECO:0000256" key="2">
    <source>
        <dbReference type="ARBA" id="ARBA00007520"/>
    </source>
</evidence>
<organism evidence="10 11">
    <name type="scientific">Nocardia terpenica</name>
    <dbReference type="NCBI Taxonomy" id="455432"/>
    <lineage>
        <taxon>Bacteria</taxon>
        <taxon>Bacillati</taxon>
        <taxon>Actinomycetota</taxon>
        <taxon>Actinomycetes</taxon>
        <taxon>Mycobacteriales</taxon>
        <taxon>Nocardiaceae</taxon>
        <taxon>Nocardia</taxon>
    </lineage>
</organism>
<dbReference type="InterPro" id="IPR036388">
    <property type="entry name" value="WH-like_DNA-bd_sf"/>
</dbReference>
<dbReference type="AlphaFoldDB" id="A0A164P7W0"/>
<keyword evidence="4" id="KW-1003">Cell membrane</keyword>
<dbReference type="STRING" id="455432.AWN90_17640"/>
<dbReference type="InterPro" id="IPR020846">
    <property type="entry name" value="MFS_dom"/>
</dbReference>
<comment type="caution">
    <text evidence="10">The sequence shown here is derived from an EMBL/GenBank/DDBJ whole genome shotgun (WGS) entry which is preliminary data.</text>
</comment>
<dbReference type="Gene3D" id="1.10.10.10">
    <property type="entry name" value="Winged helix-like DNA-binding domain superfamily/Winged helix DNA-binding domain"/>
    <property type="match status" value="1"/>
</dbReference>
<dbReference type="SUPFAM" id="SSF46785">
    <property type="entry name" value="Winged helix' DNA-binding domain"/>
    <property type="match status" value="1"/>
</dbReference>
<comment type="similarity">
    <text evidence="2">Belongs to the major facilitator superfamily. TCR/Tet family.</text>
</comment>
<evidence type="ECO:0000313" key="11">
    <source>
        <dbReference type="Proteomes" id="UP000076512"/>
    </source>
</evidence>
<evidence type="ECO:0000313" key="10">
    <source>
        <dbReference type="EMBL" id="KZM75236.1"/>
    </source>
</evidence>
<feature type="transmembrane region" description="Helical" evidence="8">
    <location>
        <begin position="479"/>
        <end position="497"/>
    </location>
</feature>
<evidence type="ECO:0000256" key="6">
    <source>
        <dbReference type="ARBA" id="ARBA00022989"/>
    </source>
</evidence>
<feature type="transmembrane region" description="Helical" evidence="8">
    <location>
        <begin position="58"/>
        <end position="77"/>
    </location>
</feature>
<keyword evidence="3" id="KW-0813">Transport</keyword>
<feature type="transmembrane region" description="Helical" evidence="8">
    <location>
        <begin position="174"/>
        <end position="195"/>
    </location>
</feature>
<dbReference type="SUPFAM" id="SSF103473">
    <property type="entry name" value="MFS general substrate transporter"/>
    <property type="match status" value="1"/>
</dbReference>
<dbReference type="InterPro" id="IPR011701">
    <property type="entry name" value="MFS"/>
</dbReference>
<feature type="transmembrane region" description="Helical" evidence="8">
    <location>
        <begin position="114"/>
        <end position="135"/>
    </location>
</feature>
<sequence>MTGAHAVAEAAAPAPVSRGRANVVFVAVVLGMLMAALDSTIVSTALPTIVADLGGAGHMAWVMTSYLLAEAVATALAGKFGDLFGRKGVFQISGLIFIIGSMIAGLAHGMTLLVIARAVQGVGAGGLMVTAMALIADVIPLRERGKYQGALGAVFGVTTVIGPTLGGLFTDHASWRWCFYVNVPVAIVMIAVAARAIPSIRVAARPVIDYLGIALVAIGVSCLVLALEWGGQEYAWGSATIIGLFAASAILLVAFVFAELRAREPMLPMHLFRSNVFTVCSILSFIVGFAMLGAMTYLPSYLQYVDGVSATASGLRTLPMVIGLFTTSIMSGQVVGKTGHYKYFPIVGSAVMAVGLYLMSTMGRGTGFWLESLYMLILGLGLGLTMQVLTIVVQNTVPYSDLGTATSGVTFFRTIGSTFGTAIFGTLYSNRLQPNLRDALLHTPGVPPAVAANPQLLHKLPYEKAIPVIDAYAHTIQYVFRWVVPVAVLGFLVAWFLRQVPLRDSARAEATDVGQGFSMPESADRVQRLEQSLATMMRKLRDDELPAPHILAAADSPLTRDQWWAIGQVQMLNRVRGAATMDAIARAHWMPPEVLKPVYDKAVGNGYVEFDGERMDLTDSGRAELDRVLAEWRRWLCGYLDDWDCADAEDRRLLDQAVDNIAARLLDEAERPDVLPARSA</sequence>
<evidence type="ECO:0000259" key="9">
    <source>
        <dbReference type="PROSITE" id="PS50850"/>
    </source>
</evidence>
<feature type="transmembrane region" description="Helical" evidence="8">
    <location>
        <begin position="235"/>
        <end position="256"/>
    </location>
</feature>
<dbReference type="GO" id="GO:0005886">
    <property type="term" value="C:plasma membrane"/>
    <property type="evidence" value="ECO:0007669"/>
    <property type="project" value="UniProtKB-SubCell"/>
</dbReference>
<dbReference type="InterPro" id="IPR004638">
    <property type="entry name" value="EmrB-like"/>
</dbReference>
<comment type="subcellular location">
    <subcellularLocation>
        <location evidence="1">Cell membrane</location>
        <topology evidence="1">Multi-pass membrane protein</topology>
    </subcellularLocation>
</comment>
<dbReference type="Gene3D" id="1.20.1250.20">
    <property type="entry name" value="MFS general substrate transporter like domains"/>
    <property type="match status" value="1"/>
</dbReference>